<dbReference type="Proteomes" id="UP001634394">
    <property type="component" value="Unassembled WGS sequence"/>
</dbReference>
<organism evidence="1 2">
    <name type="scientific">Sinanodonta woodiana</name>
    <name type="common">Chinese pond mussel</name>
    <name type="synonym">Anodonta woodiana</name>
    <dbReference type="NCBI Taxonomy" id="1069815"/>
    <lineage>
        <taxon>Eukaryota</taxon>
        <taxon>Metazoa</taxon>
        <taxon>Spiralia</taxon>
        <taxon>Lophotrochozoa</taxon>
        <taxon>Mollusca</taxon>
        <taxon>Bivalvia</taxon>
        <taxon>Autobranchia</taxon>
        <taxon>Heteroconchia</taxon>
        <taxon>Palaeoheterodonta</taxon>
        <taxon>Unionida</taxon>
        <taxon>Unionoidea</taxon>
        <taxon>Unionidae</taxon>
        <taxon>Unioninae</taxon>
        <taxon>Sinanodonta</taxon>
    </lineage>
</organism>
<evidence type="ECO:0000313" key="2">
    <source>
        <dbReference type="Proteomes" id="UP001634394"/>
    </source>
</evidence>
<dbReference type="EMBL" id="JBJQND010000015">
    <property type="protein sequence ID" value="KAL3851630.1"/>
    <property type="molecule type" value="Genomic_DNA"/>
</dbReference>
<dbReference type="AlphaFoldDB" id="A0ABD3UQC8"/>
<protein>
    <submittedName>
        <fullName evidence="1">Uncharacterized protein</fullName>
    </submittedName>
</protein>
<keyword evidence="2" id="KW-1185">Reference proteome</keyword>
<comment type="caution">
    <text evidence="1">The sequence shown here is derived from an EMBL/GenBank/DDBJ whole genome shotgun (WGS) entry which is preliminary data.</text>
</comment>
<accession>A0ABD3UQC8</accession>
<evidence type="ECO:0000313" key="1">
    <source>
        <dbReference type="EMBL" id="KAL3851630.1"/>
    </source>
</evidence>
<proteinExistence type="predicted"/>
<reference evidence="1 2" key="1">
    <citation type="submission" date="2024-11" db="EMBL/GenBank/DDBJ databases">
        <title>Chromosome-level genome assembly of the freshwater bivalve Anodonta woodiana.</title>
        <authorList>
            <person name="Chen X."/>
        </authorList>
    </citation>
    <scope>NUCLEOTIDE SEQUENCE [LARGE SCALE GENOMIC DNA]</scope>
    <source>
        <strain evidence="1">MN2024</strain>
        <tissue evidence="1">Gills</tissue>
    </source>
</reference>
<gene>
    <name evidence="1" type="ORF">ACJMK2_015363</name>
</gene>
<name>A0ABD3UQC8_SINWO</name>
<sequence length="116" mass="13422">MNDENIAQLIVELDKLAPLVPSGNTFTSAWLENEYPGVTSLRDQGKPSYRNEYRIIKILIEARRKVLLKKRDKLVLFVLASRIIKAIEDVLKEDFNERRNAKEVNADLEKLLNMPL</sequence>